<evidence type="ECO:0000256" key="2">
    <source>
        <dbReference type="ARBA" id="ARBA00022737"/>
    </source>
</evidence>
<keyword evidence="2" id="KW-0677">Repeat</keyword>
<dbReference type="Proteomes" id="UP001318860">
    <property type="component" value="Unassembled WGS sequence"/>
</dbReference>
<dbReference type="EMBL" id="JABTTQ020000010">
    <property type="protein sequence ID" value="KAK6148440.1"/>
    <property type="molecule type" value="Genomic_DNA"/>
</dbReference>
<evidence type="ECO:0000256" key="3">
    <source>
        <dbReference type="PROSITE-ProRule" id="PRU00221"/>
    </source>
</evidence>
<dbReference type="PRINTS" id="PR00320">
    <property type="entry name" value="GPROTEINBRPT"/>
</dbReference>
<dbReference type="CDD" id="cd00200">
    <property type="entry name" value="WD40"/>
    <property type="match status" value="1"/>
</dbReference>
<dbReference type="SMART" id="SM00320">
    <property type="entry name" value="WD40"/>
    <property type="match status" value="7"/>
</dbReference>
<sequence length="366" mass="39910">MIFPSVPSAAPPAHLLNAHHQCVVTLETQNSYTSSLVFTGKFLYTGSSDKEIRLYKCNYAINSLPNYENINTVMAGKGAVKALVASSDKLISAHQDNKIRVWKIDHINNHKITKIATLPTLTDRAFKLLVPKNHIQITRHKKCTFVHHVDTVSALALSSDESLLYSVSWDRTLKIWQTTDFQCLQSVANAHDDAINAIALSEDGHVYTGSSDKKIKVWKQKSGEKTHSLVDTLEKHNSGVNALALSKDGTVLYSGASDRSLIVWTNVGGGGMEVVGALRGHTKSILCLAVVSELVCSGSADKTVRIWRGGGKSYSCLAVLEGHKGPIKCIAAAFDHCSSDGIPMYLLHSASLDSDIRVWKIFLPMS</sequence>
<dbReference type="InterPro" id="IPR036322">
    <property type="entry name" value="WD40_repeat_dom_sf"/>
</dbReference>
<protein>
    <submittedName>
        <fullName evidence="4">Uncharacterized protein</fullName>
    </submittedName>
</protein>
<dbReference type="PANTHER" id="PTHR22844">
    <property type="entry name" value="F-BOX AND WD40 DOMAIN PROTEIN"/>
    <property type="match status" value="1"/>
</dbReference>
<feature type="repeat" description="WD" evidence="3">
    <location>
        <begin position="188"/>
        <end position="228"/>
    </location>
</feature>
<keyword evidence="5" id="KW-1185">Reference proteome</keyword>
<gene>
    <name evidence="4" type="ORF">DH2020_019352</name>
</gene>
<evidence type="ECO:0000256" key="1">
    <source>
        <dbReference type="ARBA" id="ARBA00022574"/>
    </source>
</evidence>
<dbReference type="InterPro" id="IPR015943">
    <property type="entry name" value="WD40/YVTN_repeat-like_dom_sf"/>
</dbReference>
<dbReference type="SUPFAM" id="SSF50978">
    <property type="entry name" value="WD40 repeat-like"/>
    <property type="match status" value="1"/>
</dbReference>
<comment type="caution">
    <text evidence="4">The sequence shown here is derived from an EMBL/GenBank/DDBJ whole genome shotgun (WGS) entry which is preliminary data.</text>
</comment>
<proteinExistence type="predicted"/>
<feature type="repeat" description="WD" evidence="3">
    <location>
        <begin position="145"/>
        <end position="186"/>
    </location>
</feature>
<organism evidence="4 5">
    <name type="scientific">Rehmannia glutinosa</name>
    <name type="common">Chinese foxglove</name>
    <dbReference type="NCBI Taxonomy" id="99300"/>
    <lineage>
        <taxon>Eukaryota</taxon>
        <taxon>Viridiplantae</taxon>
        <taxon>Streptophyta</taxon>
        <taxon>Embryophyta</taxon>
        <taxon>Tracheophyta</taxon>
        <taxon>Spermatophyta</taxon>
        <taxon>Magnoliopsida</taxon>
        <taxon>eudicotyledons</taxon>
        <taxon>Gunneridae</taxon>
        <taxon>Pentapetalae</taxon>
        <taxon>asterids</taxon>
        <taxon>lamiids</taxon>
        <taxon>Lamiales</taxon>
        <taxon>Orobanchaceae</taxon>
        <taxon>Rehmannieae</taxon>
        <taxon>Rehmannia</taxon>
    </lineage>
</organism>
<dbReference type="InterPro" id="IPR001680">
    <property type="entry name" value="WD40_rpt"/>
</dbReference>
<dbReference type="InterPro" id="IPR020472">
    <property type="entry name" value="WD40_PAC1"/>
</dbReference>
<dbReference type="PROSITE" id="PS50294">
    <property type="entry name" value="WD_REPEATS_REGION"/>
    <property type="match status" value="4"/>
</dbReference>
<feature type="repeat" description="WD" evidence="3">
    <location>
        <begin position="278"/>
        <end position="307"/>
    </location>
</feature>
<reference evidence="4 5" key="1">
    <citation type="journal article" date="2021" name="Comput. Struct. Biotechnol. J.">
        <title>De novo genome assembly of the potent medicinal plant Rehmannia glutinosa using nanopore technology.</title>
        <authorList>
            <person name="Ma L."/>
            <person name="Dong C."/>
            <person name="Song C."/>
            <person name="Wang X."/>
            <person name="Zheng X."/>
            <person name="Niu Y."/>
            <person name="Chen S."/>
            <person name="Feng W."/>
        </authorList>
    </citation>
    <scope>NUCLEOTIDE SEQUENCE [LARGE SCALE GENOMIC DNA]</scope>
    <source>
        <strain evidence="4">DH-2019</strain>
    </source>
</reference>
<keyword evidence="1 3" id="KW-0853">WD repeat</keyword>
<name>A0ABR0WQW5_REHGL</name>
<dbReference type="InterPro" id="IPR045182">
    <property type="entry name" value="JINGUBANG-like"/>
</dbReference>
<dbReference type="Gene3D" id="2.130.10.10">
    <property type="entry name" value="YVTN repeat-like/Quinoprotein amine dehydrogenase"/>
    <property type="match status" value="3"/>
</dbReference>
<accession>A0ABR0WQW5</accession>
<dbReference type="Pfam" id="PF00400">
    <property type="entry name" value="WD40"/>
    <property type="match status" value="5"/>
</dbReference>
<evidence type="ECO:0000313" key="5">
    <source>
        <dbReference type="Proteomes" id="UP001318860"/>
    </source>
</evidence>
<dbReference type="PANTHER" id="PTHR22844:SF331">
    <property type="entry name" value="SIMILARITY TO GTP-BINDING REGULATORY PROTEIN AND WD-REPEAT PROTEIN"/>
    <property type="match status" value="1"/>
</dbReference>
<dbReference type="PROSITE" id="PS50082">
    <property type="entry name" value="WD_REPEATS_2"/>
    <property type="match status" value="4"/>
</dbReference>
<evidence type="ECO:0000313" key="4">
    <source>
        <dbReference type="EMBL" id="KAK6148440.1"/>
    </source>
</evidence>
<feature type="repeat" description="WD" evidence="3">
    <location>
        <begin position="233"/>
        <end position="264"/>
    </location>
</feature>